<keyword evidence="1" id="KW-0456">Lyase</keyword>
<name>A0A4Q0QHD3_9BRAD</name>
<dbReference type="PANTHER" id="PTHR42905:SF16">
    <property type="entry name" value="CARBOXYPHOSPHONOENOLPYRUVATE PHOSPHONOMUTASE-LIKE PROTEIN (AFU_ORTHOLOGUE AFUA_5G07230)"/>
    <property type="match status" value="1"/>
</dbReference>
<dbReference type="Pfam" id="PF13714">
    <property type="entry name" value="PEP_mutase"/>
    <property type="match status" value="1"/>
</dbReference>
<dbReference type="CDD" id="cd00377">
    <property type="entry name" value="ICL_PEPM"/>
    <property type="match status" value="1"/>
</dbReference>
<dbReference type="InterPro" id="IPR015813">
    <property type="entry name" value="Pyrv/PenolPyrv_kinase-like_dom"/>
</dbReference>
<evidence type="ECO:0000313" key="1">
    <source>
        <dbReference type="EMBL" id="RXG91348.1"/>
    </source>
</evidence>
<comment type="caution">
    <text evidence="1">The sequence shown here is derived from an EMBL/GenBank/DDBJ whole genome shotgun (WGS) entry which is preliminary data.</text>
</comment>
<dbReference type="Gene3D" id="3.20.20.60">
    <property type="entry name" value="Phosphoenolpyruvate-binding domains"/>
    <property type="match status" value="1"/>
</dbReference>
<dbReference type="InterPro" id="IPR040442">
    <property type="entry name" value="Pyrv_kinase-like_dom_sf"/>
</dbReference>
<dbReference type="SUPFAM" id="SSF51621">
    <property type="entry name" value="Phosphoenolpyruvate/pyruvate domain"/>
    <property type="match status" value="1"/>
</dbReference>
<gene>
    <name evidence="1" type="ORF">EAS61_24555</name>
</gene>
<protein>
    <submittedName>
        <fullName evidence="1">Isocitrate lyase/phosphoenolpyruvate mutase family protein</fullName>
    </submittedName>
</protein>
<evidence type="ECO:0000313" key="2">
    <source>
        <dbReference type="Proteomes" id="UP000290174"/>
    </source>
</evidence>
<keyword evidence="1" id="KW-0670">Pyruvate</keyword>
<organism evidence="1 2">
    <name type="scientific">Bradyrhizobium zhanjiangense</name>
    <dbReference type="NCBI Taxonomy" id="1325107"/>
    <lineage>
        <taxon>Bacteria</taxon>
        <taxon>Pseudomonadati</taxon>
        <taxon>Pseudomonadota</taxon>
        <taxon>Alphaproteobacteria</taxon>
        <taxon>Hyphomicrobiales</taxon>
        <taxon>Nitrobacteraceae</taxon>
        <taxon>Bradyrhizobium</taxon>
    </lineage>
</organism>
<dbReference type="PANTHER" id="PTHR42905">
    <property type="entry name" value="PHOSPHOENOLPYRUVATE CARBOXYLASE"/>
    <property type="match status" value="1"/>
</dbReference>
<dbReference type="RefSeq" id="WP_128935983.1">
    <property type="nucleotide sequence ID" value="NZ_CP022221.1"/>
</dbReference>
<proteinExistence type="predicted"/>
<dbReference type="InterPro" id="IPR039556">
    <property type="entry name" value="ICL/PEPM"/>
</dbReference>
<dbReference type="EMBL" id="RKMK01000026">
    <property type="protein sequence ID" value="RXG91348.1"/>
    <property type="molecule type" value="Genomic_DNA"/>
</dbReference>
<dbReference type="AlphaFoldDB" id="A0A4Q0QHD3"/>
<dbReference type="GO" id="GO:0016829">
    <property type="term" value="F:lyase activity"/>
    <property type="evidence" value="ECO:0007669"/>
    <property type="project" value="UniProtKB-KW"/>
</dbReference>
<reference evidence="1 2" key="1">
    <citation type="submission" date="2018-11" db="EMBL/GenBank/DDBJ databases">
        <title>Bradyrhizobium sp. nov., isolated from effective nodules of peanut in China.</title>
        <authorList>
            <person name="Li Y."/>
        </authorList>
    </citation>
    <scope>NUCLEOTIDE SEQUENCE [LARGE SCALE GENOMIC DNA]</scope>
    <source>
        <strain evidence="1 2">CCBAU 51770</strain>
    </source>
</reference>
<accession>A0A4Q0QHD3</accession>
<dbReference type="Proteomes" id="UP000290174">
    <property type="component" value="Unassembled WGS sequence"/>
</dbReference>
<sequence>MHIFIGVSTKDAKTQQQYAETFRGLHRKGDPLVLFNAWDAATAKTIAKTSPAIATSSGAVASALGYADGENVPLDMVTGLVSRITASVSVPVSIDLEAGYGDTPEAAAKSASEVLKAGAVGINIEDGLSGGKRQLVGPERHAAKIKAVRDTAQELGVHLFINARTDPFLQKIGSPDECLNEAAKRAKVYAEAGADGIFVPGLNDLAYIEKLVQLTPLPVNIMVTQGVPEIRDLARVGVRRVSLGPWPMMAAMRIIGQAAASVAASRQYGTFLQPNA</sequence>